<keyword evidence="5" id="KW-0560">Oxidoreductase</keyword>
<dbReference type="PROSITE" id="PS51671">
    <property type="entry name" value="ACT"/>
    <property type="match status" value="1"/>
</dbReference>
<proteinExistence type="predicted"/>
<dbReference type="InterPro" id="IPR008927">
    <property type="entry name" value="6-PGluconate_DH-like_C_sf"/>
</dbReference>
<evidence type="ECO:0000313" key="13">
    <source>
        <dbReference type="Proteomes" id="UP000614424"/>
    </source>
</evidence>
<dbReference type="InterPro" id="IPR050812">
    <property type="entry name" value="Preph/Arog_dehydrog"/>
</dbReference>
<dbReference type="InterPro" id="IPR001086">
    <property type="entry name" value="Preph_deHydtase"/>
</dbReference>
<dbReference type="InterPro" id="IPR002912">
    <property type="entry name" value="ACT_dom"/>
</dbReference>
<dbReference type="InterPro" id="IPR036291">
    <property type="entry name" value="NAD(P)-bd_dom_sf"/>
</dbReference>
<dbReference type="PROSITE" id="PS51171">
    <property type="entry name" value="PREPHENATE_DEHYDR_3"/>
    <property type="match status" value="1"/>
</dbReference>
<organism evidence="12 13">
    <name type="scientific">Candidatus Desulfobia pelagia</name>
    <dbReference type="NCBI Taxonomy" id="2841692"/>
    <lineage>
        <taxon>Bacteria</taxon>
        <taxon>Pseudomonadati</taxon>
        <taxon>Thermodesulfobacteriota</taxon>
        <taxon>Desulfobulbia</taxon>
        <taxon>Desulfobulbales</taxon>
        <taxon>Desulfobulbaceae</taxon>
        <taxon>Candidatus Desulfobia</taxon>
    </lineage>
</organism>
<evidence type="ECO:0000256" key="1">
    <source>
        <dbReference type="ARBA" id="ARBA00005067"/>
    </source>
</evidence>
<evidence type="ECO:0000256" key="4">
    <source>
        <dbReference type="ARBA" id="ARBA00022498"/>
    </source>
</evidence>
<dbReference type="GO" id="GO:0004664">
    <property type="term" value="F:prephenate dehydratase activity"/>
    <property type="evidence" value="ECO:0007669"/>
    <property type="project" value="InterPro"/>
</dbReference>
<dbReference type="Gene3D" id="3.30.70.260">
    <property type="match status" value="1"/>
</dbReference>
<evidence type="ECO:0000256" key="5">
    <source>
        <dbReference type="ARBA" id="ARBA00023002"/>
    </source>
</evidence>
<gene>
    <name evidence="12" type="ORF">H8E41_02150</name>
</gene>
<dbReference type="Pfam" id="PF00800">
    <property type="entry name" value="PDT"/>
    <property type="match status" value="1"/>
</dbReference>
<dbReference type="SUPFAM" id="SSF55021">
    <property type="entry name" value="ACT-like"/>
    <property type="match status" value="1"/>
</dbReference>
<feature type="domain" description="Prephenate/arogenate dehydrogenase" evidence="10">
    <location>
        <begin position="279"/>
        <end position="544"/>
    </location>
</feature>
<evidence type="ECO:0000259" key="9">
    <source>
        <dbReference type="PROSITE" id="PS51171"/>
    </source>
</evidence>
<evidence type="ECO:0000256" key="2">
    <source>
        <dbReference type="ARBA" id="ARBA00012068"/>
    </source>
</evidence>
<evidence type="ECO:0000256" key="8">
    <source>
        <dbReference type="ARBA" id="ARBA00049260"/>
    </source>
</evidence>
<keyword evidence="7" id="KW-0028">Amino-acid biosynthesis</keyword>
<dbReference type="EC" id="1.3.1.12" evidence="2"/>
<dbReference type="InterPro" id="IPR045865">
    <property type="entry name" value="ACT-like_dom_sf"/>
</dbReference>
<comment type="pathway">
    <text evidence="1">Amino-acid biosynthesis; L-tyrosine biosynthesis; (4-hydroxyphenyl)pyruvate from prephenate (NAD(+) route): step 1/1.</text>
</comment>
<evidence type="ECO:0000256" key="7">
    <source>
        <dbReference type="ARBA" id="ARBA00023141"/>
    </source>
</evidence>
<comment type="caution">
    <text evidence="12">The sequence shown here is derived from an EMBL/GenBank/DDBJ whole genome shotgun (WGS) entry which is preliminary data.</text>
</comment>
<dbReference type="PANTHER" id="PTHR21363:SF0">
    <property type="entry name" value="PREPHENATE DEHYDROGENASE [NADP(+)]"/>
    <property type="match status" value="1"/>
</dbReference>
<dbReference type="GO" id="GO:0009094">
    <property type="term" value="P:L-phenylalanine biosynthetic process"/>
    <property type="evidence" value="ECO:0007669"/>
    <property type="project" value="UniProtKB-UniPathway"/>
</dbReference>
<evidence type="ECO:0000256" key="6">
    <source>
        <dbReference type="ARBA" id="ARBA00023027"/>
    </source>
</evidence>
<evidence type="ECO:0000259" key="11">
    <source>
        <dbReference type="PROSITE" id="PS51671"/>
    </source>
</evidence>
<dbReference type="Pfam" id="PF20463">
    <property type="entry name" value="PDH_C"/>
    <property type="match status" value="1"/>
</dbReference>
<sequence>MTTIAIIGPEGCHAWQAAKKFSPDCETLSFSHFDRAAETFSSKKADYLILPVYNTRIGGILKSFQVMEKINAYWIDNIVLPIHLSLASLDDFHDLKLIVGTKTVLRQCEDYFTRHHPEISLLAVPDLDEAISEMKQNTLTNRGVIEAENLLQEHGLIIREREVLPHNKTRFAILGRKKAGSTGYDATSLITIPLKDRVGMLFDTLGEFTRRGINILDMRVEADAKTQKLQIYLEVEGHIKDGNIKDTLRTLEHNVIQEPQSIKILGSYPRVDMRVKRIKKFGFIGTGDMSKWFARKLESEGYETILTGRSTPIRPEEMIADVDVVMICVPISKTPEAIQKYGSYMKDGQALVLLAGEAENTLNIAMEKCSQGVEIMLVHNLWGPAAVTMKDKNASVVRTPRSGALCSEFEAFLYKHGADICHDSPTQHDLLMGVGQKLPTTISVALAMALDQNSINTSDIGNHSTLTSLYGILAMARVHSQNPRTYAEIMSTGGEGRKIVRSFAENILKLIDLAESGDINGLCTTIEKSRDYLSSDFLKASMQQALAVDETLGRLLKS</sequence>
<feature type="domain" description="ACT" evidence="11">
    <location>
        <begin position="189"/>
        <end position="269"/>
    </location>
</feature>
<evidence type="ECO:0000313" key="12">
    <source>
        <dbReference type="EMBL" id="MBC8316678.1"/>
    </source>
</evidence>
<dbReference type="Proteomes" id="UP000614424">
    <property type="component" value="Unassembled WGS sequence"/>
</dbReference>
<keyword evidence="6" id="KW-0520">NAD</keyword>
<dbReference type="SUPFAM" id="SSF51735">
    <property type="entry name" value="NAD(P)-binding Rossmann-fold domains"/>
    <property type="match status" value="1"/>
</dbReference>
<dbReference type="GO" id="GO:0070403">
    <property type="term" value="F:NAD+ binding"/>
    <property type="evidence" value="ECO:0007669"/>
    <property type="project" value="TreeGrafter"/>
</dbReference>
<dbReference type="Gene3D" id="3.40.50.720">
    <property type="entry name" value="NAD(P)-binding Rossmann-like Domain"/>
    <property type="match status" value="1"/>
</dbReference>
<comment type="catalytic activity">
    <reaction evidence="8">
        <text>prephenate + NAD(+) = 3-(4-hydroxyphenyl)pyruvate + CO2 + NADH</text>
        <dbReference type="Rhea" id="RHEA:13869"/>
        <dbReference type="ChEBI" id="CHEBI:16526"/>
        <dbReference type="ChEBI" id="CHEBI:29934"/>
        <dbReference type="ChEBI" id="CHEBI:36242"/>
        <dbReference type="ChEBI" id="CHEBI:57540"/>
        <dbReference type="ChEBI" id="CHEBI:57945"/>
        <dbReference type="EC" id="1.3.1.12"/>
    </reaction>
</comment>
<evidence type="ECO:0000259" key="10">
    <source>
        <dbReference type="PROSITE" id="PS51176"/>
    </source>
</evidence>
<dbReference type="SUPFAM" id="SSF53850">
    <property type="entry name" value="Periplasmic binding protein-like II"/>
    <property type="match status" value="1"/>
</dbReference>
<dbReference type="GO" id="GO:0006571">
    <property type="term" value="P:tyrosine biosynthetic process"/>
    <property type="evidence" value="ECO:0007669"/>
    <property type="project" value="UniProtKB-UniPathway"/>
</dbReference>
<feature type="domain" description="Prephenate dehydratase" evidence="9">
    <location>
        <begin position="3"/>
        <end position="176"/>
    </location>
</feature>
<dbReference type="UniPathway" id="UPA00121">
    <property type="reaction ID" value="UER00345"/>
</dbReference>
<dbReference type="GO" id="GO:0004665">
    <property type="term" value="F:prephenate dehydrogenase (NADP+) activity"/>
    <property type="evidence" value="ECO:0007669"/>
    <property type="project" value="InterPro"/>
</dbReference>
<dbReference type="EMBL" id="JACNJZ010000046">
    <property type="protein sequence ID" value="MBC8316678.1"/>
    <property type="molecule type" value="Genomic_DNA"/>
</dbReference>
<dbReference type="PROSITE" id="PS51176">
    <property type="entry name" value="PDH_ADH"/>
    <property type="match status" value="1"/>
</dbReference>
<dbReference type="GO" id="GO:0008977">
    <property type="term" value="F:prephenate dehydrogenase (NAD+) activity"/>
    <property type="evidence" value="ECO:0007669"/>
    <property type="project" value="UniProtKB-EC"/>
</dbReference>
<dbReference type="Pfam" id="PF01842">
    <property type="entry name" value="ACT"/>
    <property type="match status" value="1"/>
</dbReference>
<dbReference type="InterPro" id="IPR003099">
    <property type="entry name" value="Prephen_DH"/>
</dbReference>
<dbReference type="UniPathway" id="UPA00122">
    <property type="reaction ID" value="UER00961"/>
</dbReference>
<keyword evidence="7" id="KW-0057">Aromatic amino acid biosynthesis</keyword>
<keyword evidence="4" id="KW-0827">Tyrosine biosynthesis</keyword>
<dbReference type="InterPro" id="IPR046825">
    <property type="entry name" value="PDH_C"/>
</dbReference>
<protein>
    <recommendedName>
        <fullName evidence="3">Prephenate dehydrogenase</fullName>
        <ecNumber evidence="2">1.3.1.12</ecNumber>
    </recommendedName>
</protein>
<evidence type="ECO:0000256" key="3">
    <source>
        <dbReference type="ARBA" id="ARBA00016891"/>
    </source>
</evidence>
<accession>A0A8J6NDH5</accession>
<name>A0A8J6NDH5_9BACT</name>
<dbReference type="AlphaFoldDB" id="A0A8J6NDH5"/>
<dbReference type="PANTHER" id="PTHR21363">
    <property type="entry name" value="PREPHENATE DEHYDROGENASE"/>
    <property type="match status" value="1"/>
</dbReference>
<dbReference type="Gene3D" id="3.40.190.10">
    <property type="entry name" value="Periplasmic binding protein-like II"/>
    <property type="match status" value="2"/>
</dbReference>
<reference evidence="12 13" key="1">
    <citation type="submission" date="2020-08" db="EMBL/GenBank/DDBJ databases">
        <title>Bridging the membrane lipid divide: bacteria of the FCB group superphylum have the potential to synthesize archaeal ether lipids.</title>
        <authorList>
            <person name="Villanueva L."/>
            <person name="Von Meijenfeldt F.A.B."/>
            <person name="Westbye A.B."/>
            <person name="Yadav S."/>
            <person name="Hopmans E.C."/>
            <person name="Dutilh B.E."/>
            <person name="Sinninghe Damste J.S."/>
        </authorList>
    </citation>
    <scope>NUCLEOTIDE SEQUENCE [LARGE SCALE GENOMIC DNA]</scope>
    <source>
        <strain evidence="12">NIOZ-UU47</strain>
    </source>
</reference>
<dbReference type="Gene3D" id="1.10.3660.10">
    <property type="entry name" value="6-phosphogluconate dehydrogenase C-terminal like domain"/>
    <property type="match status" value="1"/>
</dbReference>
<dbReference type="SUPFAM" id="SSF48179">
    <property type="entry name" value="6-phosphogluconate dehydrogenase C-terminal domain-like"/>
    <property type="match status" value="1"/>
</dbReference>